<name>A0AAE3YIN3_9ACTN</name>
<gene>
    <name evidence="7" type="ORF">J2S41_000400</name>
</gene>
<feature type="transmembrane region" description="Helical" evidence="6">
    <location>
        <begin position="244"/>
        <end position="265"/>
    </location>
</feature>
<feature type="transmembrane region" description="Helical" evidence="6">
    <location>
        <begin position="99"/>
        <end position="118"/>
    </location>
</feature>
<evidence type="ECO:0000313" key="7">
    <source>
        <dbReference type="EMBL" id="MDR7273622.1"/>
    </source>
</evidence>
<evidence type="ECO:0000256" key="2">
    <source>
        <dbReference type="ARBA" id="ARBA00022475"/>
    </source>
</evidence>
<feature type="transmembrane region" description="Helical" evidence="6">
    <location>
        <begin position="139"/>
        <end position="158"/>
    </location>
</feature>
<evidence type="ECO:0000313" key="8">
    <source>
        <dbReference type="Proteomes" id="UP001183643"/>
    </source>
</evidence>
<keyword evidence="8" id="KW-1185">Reference proteome</keyword>
<organism evidence="7 8">
    <name type="scientific">Catenuloplanes atrovinosus</name>
    <dbReference type="NCBI Taxonomy" id="137266"/>
    <lineage>
        <taxon>Bacteria</taxon>
        <taxon>Bacillati</taxon>
        <taxon>Actinomycetota</taxon>
        <taxon>Actinomycetes</taxon>
        <taxon>Micromonosporales</taxon>
        <taxon>Micromonosporaceae</taxon>
        <taxon>Catenuloplanes</taxon>
    </lineage>
</organism>
<dbReference type="PANTHER" id="PTHR23513:SF11">
    <property type="entry name" value="STAPHYLOFERRIN A TRANSPORTER"/>
    <property type="match status" value="1"/>
</dbReference>
<comment type="caution">
    <text evidence="7">The sequence shown here is derived from an EMBL/GenBank/DDBJ whole genome shotgun (WGS) entry which is preliminary data.</text>
</comment>
<dbReference type="GO" id="GO:0005886">
    <property type="term" value="C:plasma membrane"/>
    <property type="evidence" value="ECO:0007669"/>
    <property type="project" value="UniProtKB-SubCell"/>
</dbReference>
<accession>A0AAE3YIN3</accession>
<feature type="transmembrane region" description="Helical" evidence="6">
    <location>
        <begin position="204"/>
        <end position="224"/>
    </location>
</feature>
<dbReference type="SUPFAM" id="SSF103473">
    <property type="entry name" value="MFS general substrate transporter"/>
    <property type="match status" value="1"/>
</dbReference>
<dbReference type="RefSeq" id="WP_310362231.1">
    <property type="nucleotide sequence ID" value="NZ_JAVDYB010000001.1"/>
</dbReference>
<evidence type="ECO:0000256" key="3">
    <source>
        <dbReference type="ARBA" id="ARBA00022692"/>
    </source>
</evidence>
<comment type="subcellular location">
    <subcellularLocation>
        <location evidence="1">Cell membrane</location>
        <topology evidence="1">Multi-pass membrane protein</topology>
    </subcellularLocation>
</comment>
<feature type="transmembrane region" description="Helical" evidence="6">
    <location>
        <begin position="75"/>
        <end position="93"/>
    </location>
</feature>
<dbReference type="InterPro" id="IPR036259">
    <property type="entry name" value="MFS_trans_sf"/>
</dbReference>
<dbReference type="AlphaFoldDB" id="A0AAE3YIN3"/>
<feature type="transmembrane region" description="Helical" evidence="6">
    <location>
        <begin position="12"/>
        <end position="35"/>
    </location>
</feature>
<protein>
    <submittedName>
        <fullName evidence="7">MFS family permease</fullName>
    </submittedName>
</protein>
<sequence length="395" mass="40225">MGYRQLATGPVLLWAIVALLARVPIAAASLAMVFLTRDLPGGYAFGGTLAAVYVIGEVAGSAVLGTMLRPHTMRLQLAAGMAAGALAFGALAARPSAALLVPLAFLAGAAPAANPGGMRSMLAAAAGDKHVSSAFSADAILTEIVWMSAPALVTILALQVSPSAPLAVAAVCMGLAAAGVLFLRLTPADEETAPAAPIGRREKAVRLFSGWPVYLTSAATMSLLAVSELVLPALLEFRDIPVGYAGVLLSGLAALSAVGAFVYGLRRWPGTPRMQSLILLSVTTAAITLVALAPPLPLIAAGFAVAGLTQSVVLVTRSLSLREQLPEPLHAAGYSLMYAVQGVGYSISAVVAAFVLSRGNPVLAILAGVALTVVLIVLSTVRETRRVAVLVGEKR</sequence>
<evidence type="ECO:0000256" key="4">
    <source>
        <dbReference type="ARBA" id="ARBA00022989"/>
    </source>
</evidence>
<feature type="transmembrane region" description="Helical" evidence="6">
    <location>
        <begin position="164"/>
        <end position="183"/>
    </location>
</feature>
<feature type="transmembrane region" description="Helical" evidence="6">
    <location>
        <begin position="299"/>
        <end position="319"/>
    </location>
</feature>
<dbReference type="Proteomes" id="UP001183643">
    <property type="component" value="Unassembled WGS sequence"/>
</dbReference>
<dbReference type="EMBL" id="JAVDYB010000001">
    <property type="protein sequence ID" value="MDR7273622.1"/>
    <property type="molecule type" value="Genomic_DNA"/>
</dbReference>
<keyword evidence="4 6" id="KW-1133">Transmembrane helix</keyword>
<reference evidence="7" key="1">
    <citation type="submission" date="2023-07" db="EMBL/GenBank/DDBJ databases">
        <title>Sequencing the genomes of 1000 actinobacteria strains.</title>
        <authorList>
            <person name="Klenk H.-P."/>
        </authorList>
    </citation>
    <scope>NUCLEOTIDE SEQUENCE</scope>
    <source>
        <strain evidence="7">DSM 44707</strain>
    </source>
</reference>
<keyword evidence="5 6" id="KW-0472">Membrane</keyword>
<dbReference type="Gene3D" id="1.20.1250.20">
    <property type="entry name" value="MFS general substrate transporter like domains"/>
    <property type="match status" value="1"/>
</dbReference>
<evidence type="ECO:0000256" key="1">
    <source>
        <dbReference type="ARBA" id="ARBA00004651"/>
    </source>
</evidence>
<dbReference type="PANTHER" id="PTHR23513">
    <property type="entry name" value="INTEGRAL MEMBRANE EFFLUX PROTEIN-RELATED"/>
    <property type="match status" value="1"/>
</dbReference>
<keyword evidence="2" id="KW-1003">Cell membrane</keyword>
<keyword evidence="3 6" id="KW-0812">Transmembrane</keyword>
<feature type="transmembrane region" description="Helical" evidence="6">
    <location>
        <begin position="277"/>
        <end position="293"/>
    </location>
</feature>
<feature type="transmembrane region" description="Helical" evidence="6">
    <location>
        <begin position="331"/>
        <end position="356"/>
    </location>
</feature>
<evidence type="ECO:0000256" key="5">
    <source>
        <dbReference type="ARBA" id="ARBA00023136"/>
    </source>
</evidence>
<feature type="transmembrane region" description="Helical" evidence="6">
    <location>
        <begin position="41"/>
        <end position="63"/>
    </location>
</feature>
<feature type="transmembrane region" description="Helical" evidence="6">
    <location>
        <begin position="362"/>
        <end position="381"/>
    </location>
</feature>
<proteinExistence type="predicted"/>
<evidence type="ECO:0000256" key="6">
    <source>
        <dbReference type="SAM" id="Phobius"/>
    </source>
</evidence>